<evidence type="ECO:0000256" key="1">
    <source>
        <dbReference type="SAM" id="SignalP"/>
    </source>
</evidence>
<dbReference type="AlphaFoldDB" id="A0A1X2G5E2"/>
<dbReference type="Pfam" id="PF22547">
    <property type="entry name" value="2H-SAK"/>
    <property type="match status" value="1"/>
</dbReference>
<accession>A0A1X2G5E2</accession>
<evidence type="ECO:0000313" key="4">
    <source>
        <dbReference type="Proteomes" id="UP000242146"/>
    </source>
</evidence>
<feature type="signal peptide" evidence="1">
    <location>
        <begin position="1"/>
        <end position="17"/>
    </location>
</feature>
<keyword evidence="4" id="KW-1185">Reference proteome</keyword>
<keyword evidence="1" id="KW-0732">Signal</keyword>
<dbReference type="Proteomes" id="UP000242146">
    <property type="component" value="Unassembled WGS sequence"/>
</dbReference>
<proteinExistence type="predicted"/>
<protein>
    <recommendedName>
        <fullName evidence="2">Swiss Army Knife 2H phosphoesterase domain-containing protein</fullName>
    </recommendedName>
</protein>
<name>A0A1X2G5E2_9FUNG</name>
<evidence type="ECO:0000259" key="2">
    <source>
        <dbReference type="Pfam" id="PF22547"/>
    </source>
</evidence>
<evidence type="ECO:0000313" key="3">
    <source>
        <dbReference type="EMBL" id="ORX45507.1"/>
    </source>
</evidence>
<dbReference type="EMBL" id="MCGT01000042">
    <property type="protein sequence ID" value="ORX45507.1"/>
    <property type="molecule type" value="Genomic_DNA"/>
</dbReference>
<sequence>MLSSLSLIAFLIWIASCQQIPIYSGQKTPLGVPWQGDAIAVSKAIYDTDILPFTDHSHEDPPWLGLSLDYKHVHPILEQLNSSDAPLLSRQEAHITVITPPEYTVLSQAEVTMDQINAIALENDIQSCPFELICIGRVHDKGDDVYDLIVIPGESLLHIREDVFRLYVSQGGNPSYFDPQMFRPHVTVGFTKTDLFDGVYKGINTCHRPIKLI</sequence>
<dbReference type="InterPro" id="IPR054498">
    <property type="entry name" value="2H-SAK"/>
</dbReference>
<dbReference type="OrthoDB" id="5545695at2759"/>
<feature type="domain" description="Swiss Army Knife 2H phosphoesterase" evidence="2">
    <location>
        <begin position="63"/>
        <end position="196"/>
    </location>
</feature>
<reference evidence="3 4" key="1">
    <citation type="submission" date="2016-07" db="EMBL/GenBank/DDBJ databases">
        <title>Pervasive Adenine N6-methylation of Active Genes in Fungi.</title>
        <authorList>
            <consortium name="DOE Joint Genome Institute"/>
            <person name="Mondo S.J."/>
            <person name="Dannebaum R.O."/>
            <person name="Kuo R.C."/>
            <person name="Labutti K."/>
            <person name="Haridas S."/>
            <person name="Kuo A."/>
            <person name="Salamov A."/>
            <person name="Ahrendt S.R."/>
            <person name="Lipzen A."/>
            <person name="Sullivan W."/>
            <person name="Andreopoulos W.B."/>
            <person name="Clum A."/>
            <person name="Lindquist E."/>
            <person name="Daum C."/>
            <person name="Ramamoorthy G.K."/>
            <person name="Gryganskyi A."/>
            <person name="Culley D."/>
            <person name="Magnuson J.K."/>
            <person name="James T.Y."/>
            <person name="O'Malley M.A."/>
            <person name="Stajich J.E."/>
            <person name="Spatafora J.W."/>
            <person name="Visel A."/>
            <person name="Grigoriev I.V."/>
        </authorList>
    </citation>
    <scope>NUCLEOTIDE SEQUENCE [LARGE SCALE GENOMIC DNA]</scope>
    <source>
        <strain evidence="3 4">NRRL 3301</strain>
    </source>
</reference>
<feature type="chain" id="PRO_5012981924" description="Swiss Army Knife 2H phosphoesterase domain-containing protein" evidence="1">
    <location>
        <begin position="18"/>
        <end position="213"/>
    </location>
</feature>
<organism evidence="3 4">
    <name type="scientific">Hesseltinella vesiculosa</name>
    <dbReference type="NCBI Taxonomy" id="101127"/>
    <lineage>
        <taxon>Eukaryota</taxon>
        <taxon>Fungi</taxon>
        <taxon>Fungi incertae sedis</taxon>
        <taxon>Mucoromycota</taxon>
        <taxon>Mucoromycotina</taxon>
        <taxon>Mucoromycetes</taxon>
        <taxon>Mucorales</taxon>
        <taxon>Cunninghamellaceae</taxon>
        <taxon>Hesseltinella</taxon>
    </lineage>
</organism>
<gene>
    <name evidence="3" type="ORF">DM01DRAFT_1311806</name>
</gene>
<comment type="caution">
    <text evidence="3">The sequence shown here is derived from an EMBL/GenBank/DDBJ whole genome shotgun (WGS) entry which is preliminary data.</text>
</comment>